<dbReference type="VEuPathDB" id="AmoebaDB:NF0038130"/>
<protein>
    <recommendedName>
        <fullName evidence="1">Kazal-like domain-containing protein</fullName>
    </recommendedName>
</protein>
<keyword evidence="4" id="KW-1185">Reference proteome</keyword>
<evidence type="ECO:0000313" key="3">
    <source>
        <dbReference type="EMBL" id="KAF0980972.1"/>
    </source>
</evidence>
<reference evidence="2 4" key="1">
    <citation type="journal article" date="2019" name="Sci. Rep.">
        <title>Nanopore sequencing improves the draft genome of the human pathogenic amoeba Naegleria fowleri.</title>
        <authorList>
            <person name="Liechti N."/>
            <person name="Schurch N."/>
            <person name="Bruggmann R."/>
            <person name="Wittwer M."/>
        </authorList>
    </citation>
    <scope>NUCLEOTIDE SEQUENCE [LARGE SCALE GENOMIC DNA]</scope>
    <source>
        <strain evidence="2 4">ATCC 30894</strain>
    </source>
</reference>
<dbReference type="Gene3D" id="3.30.60.30">
    <property type="match status" value="1"/>
</dbReference>
<dbReference type="PROSITE" id="PS51465">
    <property type="entry name" value="KAZAL_2"/>
    <property type="match status" value="1"/>
</dbReference>
<accession>A0A6A5BUF1</accession>
<evidence type="ECO:0000313" key="4">
    <source>
        <dbReference type="Proteomes" id="UP000444721"/>
    </source>
</evidence>
<organism evidence="2 4">
    <name type="scientific">Naegleria fowleri</name>
    <name type="common">Brain eating amoeba</name>
    <dbReference type="NCBI Taxonomy" id="5763"/>
    <lineage>
        <taxon>Eukaryota</taxon>
        <taxon>Discoba</taxon>
        <taxon>Heterolobosea</taxon>
        <taxon>Tetramitia</taxon>
        <taxon>Eutetramitia</taxon>
        <taxon>Vahlkampfiidae</taxon>
        <taxon>Naegleria</taxon>
    </lineage>
</organism>
<comment type="caution">
    <text evidence="2">The sequence shown here is derived from an EMBL/GenBank/DDBJ whole genome shotgun (WGS) entry which is preliminary data.</text>
</comment>
<dbReference type="GeneID" id="68119975"/>
<dbReference type="EMBL" id="VFQX01000017">
    <property type="protein sequence ID" value="KAF0980837.1"/>
    <property type="molecule type" value="Genomic_DNA"/>
</dbReference>
<dbReference type="EMBL" id="VFQX01000016">
    <property type="protein sequence ID" value="KAF0980972.1"/>
    <property type="molecule type" value="Genomic_DNA"/>
</dbReference>
<evidence type="ECO:0000259" key="1">
    <source>
        <dbReference type="PROSITE" id="PS51465"/>
    </source>
</evidence>
<dbReference type="VEuPathDB" id="AmoebaDB:NfTy_036930"/>
<dbReference type="RefSeq" id="XP_044565685.1">
    <property type="nucleotide sequence ID" value="XM_044703315.1"/>
</dbReference>
<dbReference type="InterPro" id="IPR002350">
    <property type="entry name" value="Kazal_dom"/>
</dbReference>
<feature type="domain" description="Kazal-like" evidence="1">
    <location>
        <begin position="240"/>
        <end position="283"/>
    </location>
</feature>
<dbReference type="Pfam" id="PF07648">
    <property type="entry name" value="Kazal_2"/>
    <property type="match status" value="1"/>
</dbReference>
<dbReference type="AlphaFoldDB" id="A0A6A5BUF1"/>
<dbReference type="OrthoDB" id="126772at2759"/>
<sequence length="306" mass="35335">MKFQFLSIVIAVVMVVVLVVVDSTVLAGKTKDNNKLSAQLDAQFEQILKSDITKLSYADQQKALQEHVKQINKLTKNQKDLHLAWQSLDRLEQKIKKEYVENNRQVIVAQAKVTKACKLVEYYKILLKRLQMEILKIRLSSSKKTKLTRYYTKLIKKYKMEMEKAYEIYQSSVKVSKQVYEEYVVVAKKLSKQIENIRLQISIIELMKQKVYSTQSLEVELSSMIEEWEQIIHQEEVTHIHEQEKCQCAIEYNPVCGVNGLTYNSACTARCANVDIHYHGACKCLPQEVIIMKESTSSISQSTASI</sequence>
<dbReference type="Proteomes" id="UP000444721">
    <property type="component" value="Unassembled WGS sequence"/>
</dbReference>
<dbReference type="PROSITE" id="PS00282">
    <property type="entry name" value="KAZAL_1"/>
    <property type="match status" value="1"/>
</dbReference>
<evidence type="ECO:0000313" key="2">
    <source>
        <dbReference type="EMBL" id="KAF0980837.1"/>
    </source>
</evidence>
<dbReference type="VEuPathDB" id="AmoebaDB:FDP41_013320"/>
<dbReference type="OMA" id="IYKEYLI"/>
<dbReference type="SMART" id="SM00280">
    <property type="entry name" value="KAZAL"/>
    <property type="match status" value="1"/>
</dbReference>
<dbReference type="SUPFAM" id="SSF100895">
    <property type="entry name" value="Kazal-type serine protease inhibitors"/>
    <property type="match status" value="1"/>
</dbReference>
<dbReference type="CDD" id="cd00104">
    <property type="entry name" value="KAZAL_FS"/>
    <property type="match status" value="1"/>
</dbReference>
<gene>
    <name evidence="3" type="ORF">FDP41_012760</name>
    <name evidence="2" type="ORF">FDP41_013320</name>
</gene>
<name>A0A6A5BUF1_NAEFO</name>
<dbReference type="InterPro" id="IPR036058">
    <property type="entry name" value="Kazal_dom_sf"/>
</dbReference>
<dbReference type="VEuPathDB" id="AmoebaDB:FDP41_012760"/>
<proteinExistence type="predicted"/>